<protein>
    <recommendedName>
        <fullName evidence="3">Peptide hydrolase</fullName>
        <ecNumber evidence="3">3.4.-.-</ecNumber>
    </recommendedName>
</protein>
<evidence type="ECO:0000313" key="5">
    <source>
        <dbReference type="EMBL" id="PIA14028.1"/>
    </source>
</evidence>
<keyword evidence="6" id="KW-1185">Reference proteome</keyword>
<dbReference type="GO" id="GO:0006508">
    <property type="term" value="P:proteolysis"/>
    <property type="evidence" value="ECO:0007669"/>
    <property type="project" value="UniProtKB-KW"/>
</dbReference>
<keyword evidence="3" id="KW-0862">Zinc</keyword>
<dbReference type="GO" id="GO:0008233">
    <property type="term" value="F:peptidase activity"/>
    <property type="evidence" value="ECO:0007669"/>
    <property type="project" value="UniProtKB-KW"/>
</dbReference>
<dbReference type="InterPro" id="IPR040234">
    <property type="entry name" value="QC/QCL"/>
</dbReference>
<sequence length="362" mass="39610">MYSFLSLQRLWGLALVLASLVVLSSAKRGIARSFSRRTFTNTEFSGVLTDKQLGILSDKSRKERSWLDINNGELLAPVLVPRQIGTPGYRATQDLIVNTLSELGYSISWDNFTTATPMGDVGMANIIATKNPGAAKRLVLSAHYEGKIMSGGDFIGATDAAVPVALMLDVAKGLAKAVDQQPSTSPSLQLVFFDGEEAFVDWTATDSIYGSRHLAEFWEHNPDTATVAALSGTTKHKPELQRVDLMVLLDLIGAADNAFVALQIPTADMFTQLNKLELRLHEAGYINRTYLNTRVPPGAAGVDDDHRPFVERDIPVLHLISVPFPKVWHKLNDNADALDPTVIADMSLIMRSFVASYLRLSV</sequence>
<dbReference type="GO" id="GO:0016603">
    <property type="term" value="F:glutaminyl-peptide cyclotransferase activity"/>
    <property type="evidence" value="ECO:0007669"/>
    <property type="project" value="TreeGrafter"/>
</dbReference>
<evidence type="ECO:0000256" key="1">
    <source>
        <dbReference type="ARBA" id="ARBA00022679"/>
    </source>
</evidence>
<evidence type="ECO:0000256" key="2">
    <source>
        <dbReference type="ARBA" id="ARBA00023315"/>
    </source>
</evidence>
<feature type="domain" description="Peptidase M28" evidence="4">
    <location>
        <begin position="125"/>
        <end position="353"/>
    </location>
</feature>
<proteinExistence type="inferred from homology"/>
<dbReference type="SUPFAM" id="SSF53187">
    <property type="entry name" value="Zn-dependent exopeptidases"/>
    <property type="match status" value="1"/>
</dbReference>
<keyword evidence="2" id="KW-0012">Acyltransferase</keyword>
<comment type="similarity">
    <text evidence="3">Belongs to the peptidase M28 family.</text>
</comment>
<evidence type="ECO:0000256" key="3">
    <source>
        <dbReference type="RuleBase" id="RU361240"/>
    </source>
</evidence>
<dbReference type="STRING" id="763665.A0A2G5B4T0"/>
<dbReference type="PANTHER" id="PTHR12283">
    <property type="entry name" value="GLUTAMINYL-PEPTIDE CYCLOTRANSFERASE"/>
    <property type="match status" value="1"/>
</dbReference>
<dbReference type="Pfam" id="PF04389">
    <property type="entry name" value="Peptidase_M28"/>
    <property type="match status" value="1"/>
</dbReference>
<organism evidence="5 6">
    <name type="scientific">Coemansia reversa (strain ATCC 12441 / NRRL 1564)</name>
    <dbReference type="NCBI Taxonomy" id="763665"/>
    <lineage>
        <taxon>Eukaryota</taxon>
        <taxon>Fungi</taxon>
        <taxon>Fungi incertae sedis</taxon>
        <taxon>Zoopagomycota</taxon>
        <taxon>Kickxellomycotina</taxon>
        <taxon>Kickxellomycetes</taxon>
        <taxon>Kickxellales</taxon>
        <taxon>Kickxellaceae</taxon>
        <taxon>Coemansia</taxon>
    </lineage>
</organism>
<keyword evidence="3" id="KW-0378">Hydrolase</keyword>
<evidence type="ECO:0000259" key="4">
    <source>
        <dbReference type="Pfam" id="PF04389"/>
    </source>
</evidence>
<accession>A0A2G5B4T0</accession>
<dbReference type="EMBL" id="KZ303523">
    <property type="protein sequence ID" value="PIA14028.1"/>
    <property type="molecule type" value="Genomic_DNA"/>
</dbReference>
<reference evidence="5 6" key="1">
    <citation type="journal article" date="2015" name="Genome Biol. Evol.">
        <title>Phylogenomic analyses indicate that early fungi evolved digesting cell walls of algal ancestors of land plants.</title>
        <authorList>
            <person name="Chang Y."/>
            <person name="Wang S."/>
            <person name="Sekimoto S."/>
            <person name="Aerts A.L."/>
            <person name="Choi C."/>
            <person name="Clum A."/>
            <person name="LaButti K.M."/>
            <person name="Lindquist E.A."/>
            <person name="Yee Ngan C."/>
            <person name="Ohm R.A."/>
            <person name="Salamov A.A."/>
            <person name="Grigoriev I.V."/>
            <person name="Spatafora J.W."/>
            <person name="Berbee M.L."/>
        </authorList>
    </citation>
    <scope>NUCLEOTIDE SEQUENCE [LARGE SCALE GENOMIC DNA]</scope>
    <source>
        <strain evidence="5 6">NRRL 1564</strain>
    </source>
</reference>
<dbReference type="Gene3D" id="3.40.630.10">
    <property type="entry name" value="Zn peptidases"/>
    <property type="match status" value="1"/>
</dbReference>
<dbReference type="InterPro" id="IPR007484">
    <property type="entry name" value="Peptidase_M28"/>
</dbReference>
<keyword evidence="1" id="KW-0808">Transferase</keyword>
<dbReference type="Proteomes" id="UP000242474">
    <property type="component" value="Unassembled WGS sequence"/>
</dbReference>
<dbReference type="EC" id="3.4.-.-" evidence="3"/>
<name>A0A2G5B4T0_COERN</name>
<keyword evidence="3" id="KW-0645">Protease</keyword>
<dbReference type="PANTHER" id="PTHR12283:SF6">
    <property type="entry name" value="GLUTAMINYL-PEPTIDE CYCLOTRANSFERASE-RELATED"/>
    <property type="match status" value="1"/>
</dbReference>
<keyword evidence="3" id="KW-0479">Metal-binding</keyword>
<evidence type="ECO:0000313" key="6">
    <source>
        <dbReference type="Proteomes" id="UP000242474"/>
    </source>
</evidence>
<dbReference type="OrthoDB" id="3907302at2759"/>
<feature type="signal peptide" evidence="3">
    <location>
        <begin position="1"/>
        <end position="26"/>
    </location>
</feature>
<feature type="chain" id="PRO_5013431602" description="Peptide hydrolase" evidence="3">
    <location>
        <begin position="27"/>
        <end position="362"/>
    </location>
</feature>
<dbReference type="GO" id="GO:0008270">
    <property type="term" value="F:zinc ion binding"/>
    <property type="evidence" value="ECO:0007669"/>
    <property type="project" value="TreeGrafter"/>
</dbReference>
<dbReference type="AlphaFoldDB" id="A0A2G5B4T0"/>
<gene>
    <name evidence="5" type="ORF">COEREDRAFT_83081</name>
</gene>
<keyword evidence="3" id="KW-0732">Signal</keyword>